<feature type="transmembrane region" description="Helical" evidence="6">
    <location>
        <begin position="197"/>
        <end position="219"/>
    </location>
</feature>
<evidence type="ECO:0000256" key="2">
    <source>
        <dbReference type="ARBA" id="ARBA00022475"/>
    </source>
</evidence>
<evidence type="ECO:0000313" key="8">
    <source>
        <dbReference type="Proteomes" id="UP000256388"/>
    </source>
</evidence>
<dbReference type="Pfam" id="PF02653">
    <property type="entry name" value="BPD_transp_2"/>
    <property type="match status" value="1"/>
</dbReference>
<dbReference type="AlphaFoldDB" id="A0A347ZU96"/>
<dbReference type="InterPro" id="IPR001851">
    <property type="entry name" value="ABC_transp_permease"/>
</dbReference>
<feature type="transmembrane region" description="Helical" evidence="6">
    <location>
        <begin position="100"/>
        <end position="118"/>
    </location>
</feature>
<protein>
    <submittedName>
        <fullName evidence="7">Nucleoside ABC transporter membrane protein</fullName>
    </submittedName>
</protein>
<dbReference type="PANTHER" id="PTHR43370">
    <property type="entry name" value="SUGAR ABC TRANSPORTER INTEGRAL MEMBRANE PROTEIN-RELATED"/>
    <property type="match status" value="1"/>
</dbReference>
<evidence type="ECO:0000256" key="4">
    <source>
        <dbReference type="ARBA" id="ARBA00022989"/>
    </source>
</evidence>
<dbReference type="PANTHER" id="PTHR43370:SF2">
    <property type="entry name" value="ABC TRANSPORTER PERMEASE PROTEIN"/>
    <property type="match status" value="1"/>
</dbReference>
<comment type="subcellular location">
    <subcellularLocation>
        <location evidence="1">Cell membrane</location>
        <topology evidence="1">Multi-pass membrane protein</topology>
    </subcellularLocation>
</comment>
<keyword evidence="5 6" id="KW-0472">Membrane</keyword>
<dbReference type="RefSeq" id="WP_198418343.1">
    <property type="nucleotide sequence ID" value="NZ_AP018437.1"/>
</dbReference>
<evidence type="ECO:0000256" key="6">
    <source>
        <dbReference type="SAM" id="Phobius"/>
    </source>
</evidence>
<feature type="transmembrane region" description="Helical" evidence="6">
    <location>
        <begin position="66"/>
        <end position="88"/>
    </location>
</feature>
<evidence type="ECO:0000313" key="7">
    <source>
        <dbReference type="EMBL" id="REG10539.1"/>
    </source>
</evidence>
<evidence type="ECO:0000256" key="5">
    <source>
        <dbReference type="ARBA" id="ARBA00023136"/>
    </source>
</evidence>
<dbReference type="Proteomes" id="UP000256388">
    <property type="component" value="Unassembled WGS sequence"/>
</dbReference>
<dbReference type="CDD" id="cd06580">
    <property type="entry name" value="TM_PBP1_transp_TpRbsC_like"/>
    <property type="match status" value="1"/>
</dbReference>
<sequence>MISDLFSTTVIIGIISSGIRLATPYLYASLGETFSQRSGVLNLGVEGQMLMGAFAAFYVALKFGSLWGGVLAAILVGAVFGLAMAFVSNNLHAAQGISGIGFYLFGLGMSNLLFQKMIGTVETVQGFPKIYIPFLSDIPGIGEIFFSHNILVYIAFFLVPVAWFVLNKTTLGLKIRAVGENPDAADSLGVSVIRVRYFTVIFGGVMSALGGASLSIALLNVFQQNMTSGLGFIAVALVYFGGWRPWGILGGALLFSMVNSLQLWIQVLGIPIPSEIALMMPYILTILVLVVSTSKVRGPSALSKPFERGD</sequence>
<feature type="transmembrane region" description="Helical" evidence="6">
    <location>
        <begin position="276"/>
        <end position="294"/>
    </location>
</feature>
<evidence type="ECO:0000256" key="1">
    <source>
        <dbReference type="ARBA" id="ARBA00004651"/>
    </source>
</evidence>
<accession>A0A347ZU96</accession>
<keyword evidence="8" id="KW-1185">Reference proteome</keyword>
<dbReference type="GO" id="GO:0022857">
    <property type="term" value="F:transmembrane transporter activity"/>
    <property type="evidence" value="ECO:0007669"/>
    <property type="project" value="InterPro"/>
</dbReference>
<feature type="transmembrane region" description="Helical" evidence="6">
    <location>
        <begin position="144"/>
        <end position="166"/>
    </location>
</feature>
<dbReference type="EMBL" id="QUMS01000001">
    <property type="protein sequence ID" value="REG10539.1"/>
    <property type="molecule type" value="Genomic_DNA"/>
</dbReference>
<name>A0A347ZU96_9CHLR</name>
<keyword evidence="3 6" id="KW-0812">Transmembrane</keyword>
<gene>
    <name evidence="7" type="ORF">DFR64_0398</name>
</gene>
<feature type="transmembrane region" description="Helical" evidence="6">
    <location>
        <begin position="6"/>
        <end position="28"/>
    </location>
</feature>
<evidence type="ECO:0000256" key="3">
    <source>
        <dbReference type="ARBA" id="ARBA00022692"/>
    </source>
</evidence>
<proteinExistence type="predicted"/>
<dbReference type="GO" id="GO:0005886">
    <property type="term" value="C:plasma membrane"/>
    <property type="evidence" value="ECO:0007669"/>
    <property type="project" value="UniProtKB-SubCell"/>
</dbReference>
<organism evidence="7 8">
    <name type="scientific">Pelolinea submarina</name>
    <dbReference type="NCBI Taxonomy" id="913107"/>
    <lineage>
        <taxon>Bacteria</taxon>
        <taxon>Bacillati</taxon>
        <taxon>Chloroflexota</taxon>
        <taxon>Anaerolineae</taxon>
        <taxon>Anaerolineales</taxon>
        <taxon>Anaerolineaceae</taxon>
        <taxon>Pelolinea</taxon>
    </lineage>
</organism>
<reference evidence="7 8" key="1">
    <citation type="submission" date="2018-08" db="EMBL/GenBank/DDBJ databases">
        <title>Genomic Encyclopedia of Type Strains, Phase IV (KMG-IV): sequencing the most valuable type-strain genomes for metagenomic binning, comparative biology and taxonomic classification.</title>
        <authorList>
            <person name="Goeker M."/>
        </authorList>
    </citation>
    <scope>NUCLEOTIDE SEQUENCE [LARGE SCALE GENOMIC DNA]</scope>
    <source>
        <strain evidence="7 8">DSM 23923</strain>
    </source>
</reference>
<keyword evidence="4 6" id="KW-1133">Transmembrane helix</keyword>
<keyword evidence="2" id="KW-1003">Cell membrane</keyword>
<comment type="caution">
    <text evidence="7">The sequence shown here is derived from an EMBL/GenBank/DDBJ whole genome shotgun (WGS) entry which is preliminary data.</text>
</comment>
<feature type="transmembrane region" description="Helical" evidence="6">
    <location>
        <begin position="40"/>
        <end position="60"/>
    </location>
</feature>